<dbReference type="GeneID" id="27348563"/>
<sequence>MEEAFQPRAPKRQRRQYQSCDNCRKGRRACNAVSLGINPLQQNTPATGAASIACSTCQRSKKECTFRWLQEIPRGTLPECLKQKFSTRYDPVMHGGGGEVPQGSQPPPQSRPANVSSSNETANRRTNAISQPVERQNNGPRQVRIAPHRDQLGMNNVEQQSTGLSRNDVGSAADVAADCTNWLENIGWSTSLLDDDRGQAFWQSGTAQVGERGLPFDDSGQSTTFASWDSPLYGSLLDYARSNAEGLDGGVDDSHRLLSYPFEQTDTVNQTQDTDDLALLTDSMLGSIPPCTPPVPDDVSFNMREFDLTQSFSKCLISDRLLAVYHDSFETSLSCWVTESNCPFKLPRLLLGSASQRTRLLSYLASTGFYQRIRRLDGAFSPLRKQPLSRGDCARASRALMLAILAFASQWTHSHDRRRRRVHSVYPETDATESRHAAGKNVPDTAGASPHDFERLIQQSLWNEAADAVHACFNVDSFELIFAQIIFSIMERASGHGRSEAHEHARVVSYHGDRSSFANVSASDPRDRVIASSHRRRVVAVGNERYLEIALRHLLAWKKRIASARRQQAALALLPLGHTASPHQPILAEDYQAFDMFFWFGVMCDTTAAVLNERVPVIPDTDAVFNLDDGPTASPPTGGDAPFGRHDHRPRSTAARATVWGSCVANAQPLFGAPTVRWPWAQGDAESVLQEAIPVKVLLWRRITVIKTLLARDETPPGAIERCVAETLRVYEHWQHHYGDFMRDCVSHHAQLPFKIQSWYVILSSHWHLAGLLVAHYIDLADGSVRSEAVPRSLRQSSALVWELQKANAYAIADLARVAKPPEAAGLSHHDRSFHYATAYGALVTEPWPEVLTQALTRACEVLLGWLSSTKDPTPRTSQQTWVSANTSASELTRHAASCIDALHLLGSSSDLAQLMASSLEDQLQALTEPPPPAPAFDVHWQDFGYDNLVY</sequence>
<dbReference type="OrthoDB" id="5958943at2759"/>
<dbReference type="InterPro" id="IPR036864">
    <property type="entry name" value="Zn2-C6_fun-type_DNA-bd_sf"/>
</dbReference>
<feature type="region of interest" description="Disordered" evidence="5">
    <location>
        <begin position="91"/>
        <end position="154"/>
    </location>
</feature>
<evidence type="ECO:0000256" key="4">
    <source>
        <dbReference type="ARBA" id="ARBA00023242"/>
    </source>
</evidence>
<dbReference type="GO" id="GO:0000981">
    <property type="term" value="F:DNA-binding transcription factor activity, RNA polymerase II-specific"/>
    <property type="evidence" value="ECO:0007669"/>
    <property type="project" value="InterPro"/>
</dbReference>
<feature type="region of interest" description="Disordered" evidence="5">
    <location>
        <begin position="629"/>
        <end position="648"/>
    </location>
</feature>
<dbReference type="Proteomes" id="UP000054466">
    <property type="component" value="Unassembled WGS sequence"/>
</dbReference>
<feature type="region of interest" description="Disordered" evidence="5">
    <location>
        <begin position="425"/>
        <end position="449"/>
    </location>
</feature>
<gene>
    <name evidence="6" type="ORF">PV07_09369</name>
</gene>
<accession>A0A0D1ZER6</accession>
<organism evidence="6 7">
    <name type="scientific">Cladophialophora immunda</name>
    <dbReference type="NCBI Taxonomy" id="569365"/>
    <lineage>
        <taxon>Eukaryota</taxon>
        <taxon>Fungi</taxon>
        <taxon>Dikarya</taxon>
        <taxon>Ascomycota</taxon>
        <taxon>Pezizomycotina</taxon>
        <taxon>Eurotiomycetes</taxon>
        <taxon>Chaetothyriomycetidae</taxon>
        <taxon>Chaetothyriales</taxon>
        <taxon>Herpotrichiellaceae</taxon>
        <taxon>Cladophialophora</taxon>
    </lineage>
</organism>
<keyword evidence="4" id="KW-0539">Nucleus</keyword>
<evidence type="ECO:0000256" key="1">
    <source>
        <dbReference type="ARBA" id="ARBA00023015"/>
    </source>
</evidence>
<proteinExistence type="predicted"/>
<protein>
    <submittedName>
        <fullName evidence="6">Uncharacterized protein</fullName>
    </submittedName>
</protein>
<dbReference type="GO" id="GO:0008270">
    <property type="term" value="F:zinc ion binding"/>
    <property type="evidence" value="ECO:0007669"/>
    <property type="project" value="InterPro"/>
</dbReference>
<evidence type="ECO:0000256" key="3">
    <source>
        <dbReference type="ARBA" id="ARBA00023163"/>
    </source>
</evidence>
<keyword evidence="2" id="KW-0238">DNA-binding</keyword>
<evidence type="ECO:0000256" key="5">
    <source>
        <dbReference type="SAM" id="MobiDB-lite"/>
    </source>
</evidence>
<dbReference type="Gene3D" id="4.10.240.10">
    <property type="entry name" value="Zn(2)-C6 fungal-type DNA-binding domain"/>
    <property type="match status" value="1"/>
</dbReference>
<dbReference type="SUPFAM" id="SSF57701">
    <property type="entry name" value="Zn2/Cys6 DNA-binding domain"/>
    <property type="match status" value="1"/>
</dbReference>
<dbReference type="HOGENOM" id="CLU_006237_0_0_1"/>
<dbReference type="EMBL" id="KN847044">
    <property type="protein sequence ID" value="KIW26256.1"/>
    <property type="molecule type" value="Genomic_DNA"/>
</dbReference>
<keyword evidence="1" id="KW-0805">Transcription regulation</keyword>
<reference evidence="6 7" key="1">
    <citation type="submission" date="2015-01" db="EMBL/GenBank/DDBJ databases">
        <title>The Genome Sequence of Cladophialophora immunda CBS83496.</title>
        <authorList>
            <consortium name="The Broad Institute Genomics Platform"/>
            <person name="Cuomo C."/>
            <person name="de Hoog S."/>
            <person name="Gorbushina A."/>
            <person name="Stielow B."/>
            <person name="Teixiera M."/>
            <person name="Abouelleil A."/>
            <person name="Chapman S.B."/>
            <person name="Priest M."/>
            <person name="Young S.K."/>
            <person name="Wortman J."/>
            <person name="Nusbaum C."/>
            <person name="Birren B."/>
        </authorList>
    </citation>
    <scope>NUCLEOTIDE SEQUENCE [LARGE SCALE GENOMIC DNA]</scope>
    <source>
        <strain evidence="6 7">CBS 83496</strain>
    </source>
</reference>
<dbReference type="RefSeq" id="XP_016246472.1">
    <property type="nucleotide sequence ID" value="XM_016396616.1"/>
</dbReference>
<dbReference type="STRING" id="569365.A0A0D1ZER6"/>
<dbReference type="VEuPathDB" id="FungiDB:PV07_09369"/>
<dbReference type="AlphaFoldDB" id="A0A0D1ZER6"/>
<evidence type="ECO:0000256" key="2">
    <source>
        <dbReference type="ARBA" id="ARBA00023125"/>
    </source>
</evidence>
<keyword evidence="7" id="KW-1185">Reference proteome</keyword>
<name>A0A0D1ZER6_9EURO</name>
<evidence type="ECO:0000313" key="6">
    <source>
        <dbReference type="EMBL" id="KIW26256.1"/>
    </source>
</evidence>
<dbReference type="InterPro" id="IPR001138">
    <property type="entry name" value="Zn2Cys6_DnaBD"/>
</dbReference>
<evidence type="ECO:0000313" key="7">
    <source>
        <dbReference type="Proteomes" id="UP000054466"/>
    </source>
</evidence>
<keyword evidence="3" id="KW-0804">Transcription</keyword>
<dbReference type="GO" id="GO:0003677">
    <property type="term" value="F:DNA binding"/>
    <property type="evidence" value="ECO:0007669"/>
    <property type="project" value="UniProtKB-KW"/>
</dbReference>
<feature type="compositionally biased region" description="Polar residues" evidence="5">
    <location>
        <begin position="113"/>
        <end position="140"/>
    </location>
</feature>
<dbReference type="CDD" id="cd00067">
    <property type="entry name" value="GAL4"/>
    <property type="match status" value="1"/>
</dbReference>